<dbReference type="RefSeq" id="WP_261519664.1">
    <property type="nucleotide sequence ID" value="NZ_JAODNW010000005.1"/>
</dbReference>
<gene>
    <name evidence="1" type="ORF">ACFFJ2_16695</name>
</gene>
<accession>A0ABV6DBJ6</accession>
<evidence type="ECO:0000313" key="1">
    <source>
        <dbReference type="EMBL" id="MFC0210039.1"/>
    </source>
</evidence>
<reference evidence="1 2" key="1">
    <citation type="submission" date="2024-09" db="EMBL/GenBank/DDBJ databases">
        <authorList>
            <person name="Sun Q."/>
            <person name="Mori K."/>
        </authorList>
    </citation>
    <scope>NUCLEOTIDE SEQUENCE [LARGE SCALE GENOMIC DNA]</scope>
    <source>
        <strain evidence="1 2">CCM 8543</strain>
    </source>
</reference>
<protein>
    <submittedName>
        <fullName evidence="1">Uncharacterized protein</fullName>
    </submittedName>
</protein>
<organism evidence="1 2">
    <name type="scientific">Chelativorans intermedius</name>
    <dbReference type="NCBI Taxonomy" id="515947"/>
    <lineage>
        <taxon>Bacteria</taxon>
        <taxon>Pseudomonadati</taxon>
        <taxon>Pseudomonadota</taxon>
        <taxon>Alphaproteobacteria</taxon>
        <taxon>Hyphomicrobiales</taxon>
        <taxon>Phyllobacteriaceae</taxon>
        <taxon>Chelativorans</taxon>
    </lineage>
</organism>
<proteinExistence type="predicted"/>
<sequence length="50" mass="5537">MRIHLSQLRSPALDISARPGPMADFRHALGKMEQRTLPPKDTAMPEAAEP</sequence>
<comment type="caution">
    <text evidence="1">The sequence shown here is derived from an EMBL/GenBank/DDBJ whole genome shotgun (WGS) entry which is preliminary data.</text>
</comment>
<dbReference type="Proteomes" id="UP001589755">
    <property type="component" value="Unassembled WGS sequence"/>
</dbReference>
<evidence type="ECO:0000313" key="2">
    <source>
        <dbReference type="Proteomes" id="UP001589755"/>
    </source>
</evidence>
<name>A0ABV6DBJ6_9HYPH</name>
<dbReference type="EMBL" id="JBHLXD010000036">
    <property type="protein sequence ID" value="MFC0210039.1"/>
    <property type="molecule type" value="Genomic_DNA"/>
</dbReference>
<keyword evidence="2" id="KW-1185">Reference proteome</keyword>